<dbReference type="Proteomes" id="UP000324767">
    <property type="component" value="Unassembled WGS sequence"/>
</dbReference>
<evidence type="ECO:0000256" key="1">
    <source>
        <dbReference type="SAM" id="MobiDB-lite"/>
    </source>
</evidence>
<sequence length="317" mass="34271">MSDDNDSGTGNHHQATSTTSHKCTYDQLLRTDEHTYEYYANFNEYYAATSSTYSTTFVEPSPQRALQLQSRSQKRRRANAAAYNDPRLTQHSPAQTLQSHGPKLVQHAVFQRQPTTGFNPPSNSPHPWSNAPGATSVWAANVKSCISKYGTAAVLAFNEPDQCGNGGSCIQVPDAVSAYQTYMMPLAGTVALGAPAVTNAGGSAGLTYLKNFLTACTNCHFDFFPIHWYGAASDTAGFQSHVSEAYAVVGNKPLWVTEFGTTGGSAAEVQEFLQTVSKWMDGSEMVARYSFFMDAPGFLIEANGMELSALGEVYNSA</sequence>
<dbReference type="InterPro" id="IPR017853">
    <property type="entry name" value="GH"/>
</dbReference>
<accession>A0A5M8PE56</accession>
<name>A0A5M8PE56_9LECA</name>
<protein>
    <recommendedName>
        <fullName evidence="2">Asl1-like glycosyl hydrolase catalytic domain-containing protein</fullName>
    </recommendedName>
</protein>
<reference evidence="3 4" key="1">
    <citation type="submission" date="2019-09" db="EMBL/GenBank/DDBJ databases">
        <title>The hologenome of the rock-dwelling lichen Lasallia pustulata.</title>
        <authorList>
            <person name="Greshake Tzovaras B."/>
            <person name="Segers F."/>
            <person name="Bicker A."/>
            <person name="Dal Grande F."/>
            <person name="Otte J."/>
            <person name="Hankeln T."/>
            <person name="Schmitt I."/>
            <person name="Ebersberger I."/>
        </authorList>
    </citation>
    <scope>NUCLEOTIDE SEQUENCE [LARGE SCALE GENOMIC DNA]</scope>
    <source>
        <strain evidence="3">A1-1</strain>
    </source>
</reference>
<dbReference type="SUPFAM" id="SSF51445">
    <property type="entry name" value="(Trans)glycosidases"/>
    <property type="match status" value="1"/>
</dbReference>
<dbReference type="InterPro" id="IPR024655">
    <property type="entry name" value="Asl1_glyco_hydro_catalytic"/>
</dbReference>
<comment type="caution">
    <text evidence="3">The sequence shown here is derived from an EMBL/GenBank/DDBJ whole genome shotgun (WGS) entry which is preliminary data.</text>
</comment>
<evidence type="ECO:0000313" key="3">
    <source>
        <dbReference type="EMBL" id="KAA6407218.1"/>
    </source>
</evidence>
<dbReference type="PANTHER" id="PTHR34154:SF10">
    <property type="entry name" value="ASL1-LIKE GLYCOSYL HYDROLASE CATALYTIC DOMAIN-CONTAINING PROTEIN"/>
    <property type="match status" value="1"/>
</dbReference>
<feature type="compositionally biased region" description="Polar residues" evidence="1">
    <location>
        <begin position="87"/>
        <end position="99"/>
    </location>
</feature>
<dbReference type="GO" id="GO:0071966">
    <property type="term" value="P:fungal-type cell wall polysaccharide metabolic process"/>
    <property type="evidence" value="ECO:0007669"/>
    <property type="project" value="TreeGrafter"/>
</dbReference>
<feature type="domain" description="Asl1-like glycosyl hydrolase catalytic" evidence="2">
    <location>
        <begin position="133"/>
        <end position="314"/>
    </location>
</feature>
<feature type="region of interest" description="Disordered" evidence="1">
    <location>
        <begin position="68"/>
        <end position="99"/>
    </location>
</feature>
<dbReference type="OrthoDB" id="5985073at2759"/>
<dbReference type="EMBL" id="VXIT01000019">
    <property type="protein sequence ID" value="KAA6407218.1"/>
    <property type="molecule type" value="Genomic_DNA"/>
</dbReference>
<dbReference type="PANTHER" id="PTHR34154">
    <property type="entry name" value="ALKALI-SENSITIVE LINKAGE PROTEIN 1"/>
    <property type="match status" value="1"/>
</dbReference>
<feature type="compositionally biased region" description="Polar residues" evidence="1">
    <location>
        <begin position="7"/>
        <end position="21"/>
    </location>
</feature>
<dbReference type="AlphaFoldDB" id="A0A5M8PE56"/>
<evidence type="ECO:0000313" key="4">
    <source>
        <dbReference type="Proteomes" id="UP000324767"/>
    </source>
</evidence>
<evidence type="ECO:0000259" key="2">
    <source>
        <dbReference type="Pfam" id="PF11790"/>
    </source>
</evidence>
<dbReference type="Pfam" id="PF11790">
    <property type="entry name" value="Glyco_hydro_cc"/>
    <property type="match status" value="1"/>
</dbReference>
<dbReference type="Gene3D" id="3.20.20.80">
    <property type="entry name" value="Glycosidases"/>
    <property type="match status" value="1"/>
</dbReference>
<feature type="region of interest" description="Disordered" evidence="1">
    <location>
        <begin position="1"/>
        <end position="21"/>
    </location>
</feature>
<dbReference type="GO" id="GO:0009277">
    <property type="term" value="C:fungal-type cell wall"/>
    <property type="evidence" value="ECO:0007669"/>
    <property type="project" value="TreeGrafter"/>
</dbReference>
<dbReference type="InterPro" id="IPR053183">
    <property type="entry name" value="ASL1"/>
</dbReference>
<gene>
    <name evidence="3" type="ORF">FRX48_09020</name>
</gene>
<proteinExistence type="predicted"/>
<organism evidence="3 4">
    <name type="scientific">Lasallia pustulata</name>
    <dbReference type="NCBI Taxonomy" id="136370"/>
    <lineage>
        <taxon>Eukaryota</taxon>
        <taxon>Fungi</taxon>
        <taxon>Dikarya</taxon>
        <taxon>Ascomycota</taxon>
        <taxon>Pezizomycotina</taxon>
        <taxon>Lecanoromycetes</taxon>
        <taxon>OSLEUM clade</taxon>
        <taxon>Umbilicariomycetidae</taxon>
        <taxon>Umbilicariales</taxon>
        <taxon>Umbilicariaceae</taxon>
        <taxon>Lasallia</taxon>
    </lineage>
</organism>